<evidence type="ECO:0000256" key="5">
    <source>
        <dbReference type="ARBA" id="ARBA00022448"/>
    </source>
</evidence>
<dbReference type="InterPro" id="IPR001694">
    <property type="entry name" value="NADH_UbQ_OxRdtase_su1/FPO"/>
</dbReference>
<accession>A0A9E8RTQ1</accession>
<feature type="transmembrane region" description="Helical" evidence="14">
    <location>
        <begin position="226"/>
        <end position="250"/>
    </location>
</feature>
<dbReference type="GO" id="GO:0008137">
    <property type="term" value="F:NADH dehydrogenase (ubiquinone) activity"/>
    <property type="evidence" value="ECO:0007669"/>
    <property type="project" value="UniProtKB-EC"/>
</dbReference>
<feature type="transmembrane region" description="Helical" evidence="14">
    <location>
        <begin position="291"/>
        <end position="310"/>
    </location>
</feature>
<evidence type="ECO:0000256" key="1">
    <source>
        <dbReference type="ARBA" id="ARBA00003257"/>
    </source>
</evidence>
<reference evidence="15" key="2">
    <citation type="journal article" date="2022" name="Syst. Entomol.">
        <title>Massive gene rearrangements of mitochondrial genomes and implications for the phylogeny of Trichoptera (Insecta).</title>
        <authorList>
            <person name="Ge X."/>
            <person name="Peng L."/>
            <person name="Vogler A.P."/>
            <person name="Morse J.C."/>
            <person name="Yang L."/>
            <person name="Sun C."/>
            <person name="Wang B."/>
        </authorList>
    </citation>
    <scope>NUCLEOTIDE SEQUENCE</scope>
</reference>
<evidence type="ECO:0000256" key="9">
    <source>
        <dbReference type="ARBA" id="ARBA00023075"/>
    </source>
</evidence>
<keyword evidence="11 14" id="KW-0472">Membrane</keyword>
<keyword evidence="5" id="KW-0813">Transport</keyword>
<dbReference type="EC" id="7.1.1.2" evidence="13"/>
<evidence type="ECO:0000256" key="13">
    <source>
        <dbReference type="RuleBase" id="RU000473"/>
    </source>
</evidence>
<evidence type="ECO:0000256" key="8">
    <source>
        <dbReference type="ARBA" id="ARBA00022989"/>
    </source>
</evidence>
<dbReference type="GO" id="GO:0009060">
    <property type="term" value="P:aerobic respiration"/>
    <property type="evidence" value="ECO:0007669"/>
    <property type="project" value="TreeGrafter"/>
</dbReference>
<feature type="transmembrane region" description="Helical" evidence="14">
    <location>
        <begin position="179"/>
        <end position="198"/>
    </location>
</feature>
<keyword evidence="6 12" id="KW-0812">Transmembrane</keyword>
<dbReference type="Pfam" id="PF00146">
    <property type="entry name" value="NADHdh"/>
    <property type="match status" value="1"/>
</dbReference>
<reference evidence="15" key="1">
    <citation type="submission" date="2021-11" db="EMBL/GenBank/DDBJ databases">
        <authorList>
            <person name="Ge X.-Y."/>
            <person name="Peng L."/>
            <person name="Sun C.-H."/>
            <person name="Wang B.-X."/>
        </authorList>
    </citation>
    <scope>NUCLEOTIDE SEQUENCE</scope>
</reference>
<feature type="transmembrane region" description="Helical" evidence="14">
    <location>
        <begin position="146"/>
        <end position="167"/>
    </location>
</feature>
<geneLocation type="mitochondrion" evidence="15"/>
<name>A0A9E8RTQ1_9NEOP</name>
<dbReference type="GO" id="GO:0005743">
    <property type="term" value="C:mitochondrial inner membrane"/>
    <property type="evidence" value="ECO:0007669"/>
    <property type="project" value="UniProtKB-SubCell"/>
</dbReference>
<dbReference type="RefSeq" id="YP_010585990.1">
    <property type="nucleotide sequence ID" value="NC_069240.1"/>
</dbReference>
<dbReference type="EMBL" id="OL677998">
    <property type="protein sequence ID" value="UZZ43726.1"/>
    <property type="molecule type" value="Genomic_DNA"/>
</dbReference>
<evidence type="ECO:0000313" key="15">
    <source>
        <dbReference type="EMBL" id="UZZ43726.1"/>
    </source>
</evidence>
<dbReference type="GO" id="GO:0003954">
    <property type="term" value="F:NADH dehydrogenase activity"/>
    <property type="evidence" value="ECO:0007669"/>
    <property type="project" value="TreeGrafter"/>
</dbReference>
<dbReference type="GeneID" id="77424916"/>
<evidence type="ECO:0000256" key="7">
    <source>
        <dbReference type="ARBA" id="ARBA00022792"/>
    </source>
</evidence>
<comment type="similarity">
    <text evidence="3 12">Belongs to the complex I subunit 1 family.</text>
</comment>
<organism evidence="15">
    <name type="scientific">Adicella ragma</name>
    <dbReference type="NCBI Taxonomy" id="2904898"/>
    <lineage>
        <taxon>Eukaryota</taxon>
        <taxon>Metazoa</taxon>
        <taxon>Ecdysozoa</taxon>
        <taxon>Arthropoda</taxon>
        <taxon>Hexapoda</taxon>
        <taxon>Insecta</taxon>
        <taxon>Pterygota</taxon>
        <taxon>Neoptera</taxon>
        <taxon>Endopterygota</taxon>
        <taxon>Trichoptera</taxon>
        <taxon>Integripalpia</taxon>
        <taxon>Brevitentoria</taxon>
        <taxon>Leptoceroidea</taxon>
        <taxon>Leptoceridae</taxon>
        <taxon>Leptocerinae</taxon>
        <taxon>Triaenodini</taxon>
        <taxon>Adicella</taxon>
    </lineage>
</organism>
<evidence type="ECO:0000256" key="12">
    <source>
        <dbReference type="RuleBase" id="RU000471"/>
    </source>
</evidence>
<protein>
    <recommendedName>
        <fullName evidence="4 13">NADH-ubiquinone oxidoreductase chain 1</fullName>
        <ecNumber evidence="13">7.1.1.2</ecNumber>
    </recommendedName>
</protein>
<sequence length="313" mass="37024">MNYMEIFLSMFSFIILVVMILVSVAFLTLFERKILGYIQLRKGPNKVGFLGIVQPFNEAIKLFSKEYVLLYKINYVYFFITPMLNIFLSLVIWFVIPYVEGMFNFNYSLLFMFCCMSGVVYLIMIMSWASNSKYGMLGGLRGMAQVISYEVSLMLIMLSLIFLIMSFKFLELSVYQNKLWFLWVLFPLFSCLFISFLAETNRSPFDFVEGESELVSGFNIEYGSGMFALIFMAEYMSILFFCFILSVMFLGGMNSIFFYLNYLFLIFSVNWIRGVLPRYRYDKLMFLNWKIYLPVSLNYLILNVSIYIYFFKF</sequence>
<keyword evidence="7" id="KW-0999">Mitochondrion inner membrane</keyword>
<dbReference type="PROSITE" id="PS00668">
    <property type="entry name" value="COMPLEX1_ND1_2"/>
    <property type="match status" value="1"/>
</dbReference>
<comment type="catalytic activity">
    <reaction evidence="13">
        <text>a ubiquinone + NADH + 5 H(+)(in) = a ubiquinol + NAD(+) + 4 H(+)(out)</text>
        <dbReference type="Rhea" id="RHEA:29091"/>
        <dbReference type="Rhea" id="RHEA-COMP:9565"/>
        <dbReference type="Rhea" id="RHEA-COMP:9566"/>
        <dbReference type="ChEBI" id="CHEBI:15378"/>
        <dbReference type="ChEBI" id="CHEBI:16389"/>
        <dbReference type="ChEBI" id="CHEBI:17976"/>
        <dbReference type="ChEBI" id="CHEBI:57540"/>
        <dbReference type="ChEBI" id="CHEBI:57945"/>
        <dbReference type="EC" id="7.1.1.2"/>
    </reaction>
</comment>
<evidence type="ECO:0000256" key="10">
    <source>
        <dbReference type="ARBA" id="ARBA00023128"/>
    </source>
</evidence>
<dbReference type="InterPro" id="IPR018086">
    <property type="entry name" value="NADH_UbQ_OxRdtase_su1_CS"/>
</dbReference>
<feature type="transmembrane region" description="Helical" evidence="14">
    <location>
        <begin position="6"/>
        <end position="30"/>
    </location>
</feature>
<keyword evidence="8 14" id="KW-1133">Transmembrane helix</keyword>
<evidence type="ECO:0000256" key="4">
    <source>
        <dbReference type="ARBA" id="ARBA00021009"/>
    </source>
</evidence>
<evidence type="ECO:0000256" key="2">
    <source>
        <dbReference type="ARBA" id="ARBA00004448"/>
    </source>
</evidence>
<feature type="transmembrane region" description="Helical" evidence="14">
    <location>
        <begin position="105"/>
        <end position="125"/>
    </location>
</feature>
<evidence type="ECO:0000256" key="6">
    <source>
        <dbReference type="ARBA" id="ARBA00022692"/>
    </source>
</evidence>
<keyword evidence="12" id="KW-0520">NAD</keyword>
<keyword evidence="9 13" id="KW-0830">Ubiquinone</keyword>
<feature type="transmembrane region" description="Helical" evidence="14">
    <location>
        <begin position="256"/>
        <end position="279"/>
    </location>
</feature>
<dbReference type="CTD" id="4535"/>
<comment type="subcellular location">
    <subcellularLocation>
        <location evidence="2 12">Mitochondrion inner membrane</location>
        <topology evidence="2 12">Multi-pass membrane protein</topology>
    </subcellularLocation>
</comment>
<keyword evidence="10 13" id="KW-0496">Mitochondrion</keyword>
<dbReference type="PANTHER" id="PTHR11432:SF3">
    <property type="entry name" value="NADH-UBIQUINONE OXIDOREDUCTASE CHAIN 1"/>
    <property type="match status" value="1"/>
</dbReference>
<evidence type="ECO:0000256" key="11">
    <source>
        <dbReference type="ARBA" id="ARBA00023136"/>
    </source>
</evidence>
<feature type="transmembrane region" description="Helical" evidence="14">
    <location>
        <begin position="75"/>
        <end position="99"/>
    </location>
</feature>
<dbReference type="AlphaFoldDB" id="A0A9E8RTQ1"/>
<dbReference type="PANTHER" id="PTHR11432">
    <property type="entry name" value="NADH DEHYDROGENASE SUBUNIT 1"/>
    <property type="match status" value="1"/>
</dbReference>
<dbReference type="HAMAP" id="MF_01350">
    <property type="entry name" value="NDH1_NuoH"/>
    <property type="match status" value="1"/>
</dbReference>
<evidence type="ECO:0000256" key="3">
    <source>
        <dbReference type="ARBA" id="ARBA00010535"/>
    </source>
</evidence>
<proteinExistence type="inferred from homology"/>
<evidence type="ECO:0000256" key="14">
    <source>
        <dbReference type="SAM" id="Phobius"/>
    </source>
</evidence>
<gene>
    <name evidence="15" type="primary">ND1</name>
</gene>
<comment type="function">
    <text evidence="1">Core subunit of the mitochondrial membrane respiratory chain NADH dehydrogenase (Complex I) that is believed to belong to the minimal assembly required for catalysis. Complex I functions in the transfer of electrons from NADH to the respiratory chain. The immediate electron acceptor for the enzyme is believed to be ubiquinone.</text>
</comment>